<comment type="caution">
    <text evidence="1">The sequence shown here is derived from an EMBL/GenBank/DDBJ whole genome shotgun (WGS) entry which is preliminary data.</text>
</comment>
<evidence type="ECO:0000313" key="1">
    <source>
        <dbReference type="EMBL" id="PKI75442.1"/>
    </source>
</evidence>
<sequence>EEEEEEEEVKKDAINEREDGVASFFSDSGTSFGRRNVSVGVRWPDGYGVATFRYQMAMARPQPMKKTDNIELFVVNLAHHVSII</sequence>
<proteinExistence type="predicted"/>
<protein>
    <submittedName>
        <fullName evidence="1">Uncharacterized protein</fullName>
    </submittedName>
</protein>
<dbReference type="Proteomes" id="UP000233551">
    <property type="component" value="Unassembled WGS sequence"/>
</dbReference>
<evidence type="ECO:0000313" key="2">
    <source>
        <dbReference type="Proteomes" id="UP000233551"/>
    </source>
</evidence>
<name>A0A2I0L417_PUNGR</name>
<reference evidence="1 2" key="1">
    <citation type="submission" date="2017-11" db="EMBL/GenBank/DDBJ databases">
        <title>De-novo sequencing of pomegranate (Punica granatum L.) genome.</title>
        <authorList>
            <person name="Akparov Z."/>
            <person name="Amiraslanov A."/>
            <person name="Hajiyeva S."/>
            <person name="Abbasov M."/>
            <person name="Kaur K."/>
            <person name="Hamwieh A."/>
            <person name="Solovyev V."/>
            <person name="Salamov A."/>
            <person name="Braich B."/>
            <person name="Kosarev P."/>
            <person name="Mahmoud A."/>
            <person name="Hajiyev E."/>
            <person name="Babayeva S."/>
            <person name="Izzatullayeva V."/>
            <person name="Mammadov A."/>
            <person name="Mammadov A."/>
            <person name="Sharifova S."/>
            <person name="Ojaghi J."/>
            <person name="Eynullazada K."/>
            <person name="Bayramov B."/>
            <person name="Abdulazimova A."/>
            <person name="Shahmuradov I."/>
        </authorList>
    </citation>
    <scope>NUCLEOTIDE SEQUENCE [LARGE SCALE GENOMIC DNA]</scope>
    <source>
        <strain evidence="2">cv. AG2017</strain>
        <tissue evidence="1">Leaf</tissue>
    </source>
</reference>
<feature type="non-terminal residue" evidence="1">
    <location>
        <position position="1"/>
    </location>
</feature>
<organism evidence="1 2">
    <name type="scientific">Punica granatum</name>
    <name type="common">Pomegranate</name>
    <dbReference type="NCBI Taxonomy" id="22663"/>
    <lineage>
        <taxon>Eukaryota</taxon>
        <taxon>Viridiplantae</taxon>
        <taxon>Streptophyta</taxon>
        <taxon>Embryophyta</taxon>
        <taxon>Tracheophyta</taxon>
        <taxon>Spermatophyta</taxon>
        <taxon>Magnoliopsida</taxon>
        <taxon>eudicotyledons</taxon>
        <taxon>Gunneridae</taxon>
        <taxon>Pentapetalae</taxon>
        <taxon>rosids</taxon>
        <taxon>malvids</taxon>
        <taxon>Myrtales</taxon>
        <taxon>Lythraceae</taxon>
        <taxon>Punica</taxon>
    </lineage>
</organism>
<gene>
    <name evidence="1" type="ORF">CRG98_004112</name>
</gene>
<accession>A0A2I0L417</accession>
<keyword evidence="2" id="KW-1185">Reference proteome</keyword>
<dbReference type="AlphaFoldDB" id="A0A2I0L417"/>
<dbReference type="EMBL" id="PGOL01000169">
    <property type="protein sequence ID" value="PKI75442.1"/>
    <property type="molecule type" value="Genomic_DNA"/>
</dbReference>